<evidence type="ECO:0008006" key="4">
    <source>
        <dbReference type="Google" id="ProtNLM"/>
    </source>
</evidence>
<evidence type="ECO:0000313" key="2">
    <source>
        <dbReference type="EMBL" id="KAF4458117.1"/>
    </source>
</evidence>
<organism evidence="2 3">
    <name type="scientific">Fusarium albosuccineum</name>
    <dbReference type="NCBI Taxonomy" id="1237068"/>
    <lineage>
        <taxon>Eukaryota</taxon>
        <taxon>Fungi</taxon>
        <taxon>Dikarya</taxon>
        <taxon>Ascomycota</taxon>
        <taxon>Pezizomycotina</taxon>
        <taxon>Sordariomycetes</taxon>
        <taxon>Hypocreomycetidae</taxon>
        <taxon>Hypocreales</taxon>
        <taxon>Nectriaceae</taxon>
        <taxon>Fusarium</taxon>
        <taxon>Fusarium decemcellulare species complex</taxon>
    </lineage>
</organism>
<comment type="caution">
    <text evidence="2">The sequence shown here is derived from an EMBL/GenBank/DDBJ whole genome shotgun (WGS) entry which is preliminary data.</text>
</comment>
<dbReference type="SUPFAM" id="SSF48403">
    <property type="entry name" value="Ankyrin repeat"/>
    <property type="match status" value="1"/>
</dbReference>
<keyword evidence="3" id="KW-1185">Reference proteome</keyword>
<name>A0A8H4PF14_9HYPO</name>
<dbReference type="Proteomes" id="UP000554235">
    <property type="component" value="Unassembled WGS sequence"/>
</dbReference>
<dbReference type="PANTHER" id="PTHR46224:SF64">
    <property type="entry name" value="IQ MOTIF AND ANKYRIN REPEAT DOMAIN-CONTAINING PROTEIN 1"/>
    <property type="match status" value="1"/>
</dbReference>
<dbReference type="PANTHER" id="PTHR46224">
    <property type="entry name" value="ANKYRIN REPEAT FAMILY PROTEIN"/>
    <property type="match status" value="1"/>
</dbReference>
<dbReference type="Pfam" id="PF12796">
    <property type="entry name" value="Ank_2"/>
    <property type="match status" value="2"/>
</dbReference>
<protein>
    <recommendedName>
        <fullName evidence="4">Ankyrin</fullName>
    </recommendedName>
</protein>
<accession>A0A8H4PF14</accession>
<dbReference type="EMBL" id="JAADYS010002548">
    <property type="protein sequence ID" value="KAF4458117.1"/>
    <property type="molecule type" value="Genomic_DNA"/>
</dbReference>
<sequence length="497" mass="55714">MGLGSLPVELLESLGPFCGYSQLAHLARLNHSFHAIFNPILYKHNAADVPWHSCLHWAVENDSLPTLKLGLTYGADINNTGAEVESYIWLLSELPSPRSDNSTYATPLHLAMFKKRLDIVRWLLDNGARLDVPSYLLCRCHVEPRQRPDHLWYPLHYAICHSSNEILRLVLERGDVYSAKDSLGLRCAIEMGSLSAVDALVKHDKFDPNYRDDDNLTALHYVADCENPQAACAIVDKLAQHGVPLDVMGEYGGTALEHLVQQAKFKPAITLLQHGADPNVSDSIHRGLGMIDRCFDEDYAEALEMAEPSQAQEMRDTRLELLQLLIAGGVDVNRRLGHGRPPFSRPLFWALIVSKDARCVQVMLDAGSSIKDAVVERYEDESECILAGFFDLFGELDTKRPRLWDRIEKDLEPYKESVSLLLERGARIDSIGDERSALGKACEIEQETGALTFLVQNATGGNTELEHVARLRERYSGDEAIHGLLDRFYYKLVAEVK</sequence>
<proteinExistence type="predicted"/>
<dbReference type="InterPro" id="IPR036770">
    <property type="entry name" value="Ankyrin_rpt-contain_sf"/>
</dbReference>
<evidence type="ECO:0000256" key="1">
    <source>
        <dbReference type="PROSITE-ProRule" id="PRU00023"/>
    </source>
</evidence>
<evidence type="ECO:0000313" key="3">
    <source>
        <dbReference type="Proteomes" id="UP000554235"/>
    </source>
</evidence>
<dbReference type="PROSITE" id="PS50088">
    <property type="entry name" value="ANK_REPEAT"/>
    <property type="match status" value="1"/>
</dbReference>
<dbReference type="InterPro" id="IPR051616">
    <property type="entry name" value="Cul2-RING_E3_ligase_SR"/>
</dbReference>
<dbReference type="AlphaFoldDB" id="A0A8H4PF14"/>
<dbReference type="Gene3D" id="1.25.40.20">
    <property type="entry name" value="Ankyrin repeat-containing domain"/>
    <property type="match status" value="3"/>
</dbReference>
<keyword evidence="1" id="KW-0040">ANK repeat</keyword>
<gene>
    <name evidence="2" type="ORF">FALBO_15072</name>
</gene>
<dbReference type="PROSITE" id="PS50297">
    <property type="entry name" value="ANK_REP_REGION"/>
    <property type="match status" value="1"/>
</dbReference>
<reference evidence="2 3" key="1">
    <citation type="submission" date="2020-01" db="EMBL/GenBank/DDBJ databases">
        <title>Identification and distribution of gene clusters putatively required for synthesis of sphingolipid metabolism inhibitors in phylogenetically diverse species of the filamentous fungus Fusarium.</title>
        <authorList>
            <person name="Kim H.-S."/>
            <person name="Busman M."/>
            <person name="Brown D.W."/>
            <person name="Divon H."/>
            <person name="Uhlig S."/>
            <person name="Proctor R.H."/>
        </authorList>
    </citation>
    <scope>NUCLEOTIDE SEQUENCE [LARGE SCALE GENOMIC DNA]</scope>
    <source>
        <strain evidence="2 3">NRRL 20459</strain>
    </source>
</reference>
<dbReference type="OrthoDB" id="10261951at2759"/>
<dbReference type="SMART" id="SM00248">
    <property type="entry name" value="ANK"/>
    <property type="match status" value="7"/>
</dbReference>
<feature type="repeat" description="ANK" evidence="1">
    <location>
        <begin position="103"/>
        <end position="135"/>
    </location>
</feature>
<dbReference type="InterPro" id="IPR002110">
    <property type="entry name" value="Ankyrin_rpt"/>
</dbReference>